<dbReference type="InterPro" id="IPR045315">
    <property type="entry name" value="Mtm1-like"/>
</dbReference>
<dbReference type="GO" id="GO:1990542">
    <property type="term" value="P:mitochondrial transmembrane transport"/>
    <property type="evidence" value="ECO:0007669"/>
    <property type="project" value="InterPro"/>
</dbReference>
<gene>
    <name evidence="12" type="primary">Dsim\GD24876</name>
    <name evidence="12" type="ORF">Dsim_GD24876</name>
</gene>
<dbReference type="PANTHER" id="PTHR45760">
    <property type="entry name" value="FI19922P1-RELATED"/>
    <property type="match status" value="1"/>
</dbReference>
<organism evidence="12 13">
    <name type="scientific">Drosophila simulans</name>
    <name type="common">Fruit fly</name>
    <dbReference type="NCBI Taxonomy" id="7240"/>
    <lineage>
        <taxon>Eukaryota</taxon>
        <taxon>Metazoa</taxon>
        <taxon>Ecdysozoa</taxon>
        <taxon>Arthropoda</taxon>
        <taxon>Hexapoda</taxon>
        <taxon>Insecta</taxon>
        <taxon>Pterygota</taxon>
        <taxon>Neoptera</taxon>
        <taxon>Endopterygota</taxon>
        <taxon>Diptera</taxon>
        <taxon>Brachycera</taxon>
        <taxon>Muscomorpha</taxon>
        <taxon>Ephydroidea</taxon>
        <taxon>Drosophilidae</taxon>
        <taxon>Drosophila</taxon>
        <taxon>Sophophora</taxon>
    </lineage>
</organism>
<keyword evidence="13" id="KW-1185">Reference proteome</keyword>
<evidence type="ECO:0000256" key="3">
    <source>
        <dbReference type="ARBA" id="ARBA00022448"/>
    </source>
</evidence>
<accession>B4NUR4</accession>
<evidence type="ECO:0000256" key="8">
    <source>
        <dbReference type="ARBA" id="ARBA00023128"/>
    </source>
</evidence>
<dbReference type="STRING" id="7240.B4NUR4"/>
<evidence type="ECO:0000256" key="11">
    <source>
        <dbReference type="RuleBase" id="RU000488"/>
    </source>
</evidence>
<evidence type="ECO:0000256" key="10">
    <source>
        <dbReference type="PROSITE-ProRule" id="PRU00282"/>
    </source>
</evidence>
<comment type="subcellular location">
    <subcellularLocation>
        <location evidence="1">Mitochondrion inner membrane</location>
        <topology evidence="1">Multi-pass membrane protein</topology>
    </subcellularLocation>
</comment>
<keyword evidence="7" id="KW-1133">Transmembrane helix</keyword>
<evidence type="ECO:0000256" key="7">
    <source>
        <dbReference type="ARBA" id="ARBA00022989"/>
    </source>
</evidence>
<dbReference type="Gene3D" id="1.50.40.10">
    <property type="entry name" value="Mitochondrial carrier domain"/>
    <property type="match status" value="1"/>
</dbReference>
<dbReference type="InterPro" id="IPR023395">
    <property type="entry name" value="MCP_dom_sf"/>
</dbReference>
<keyword evidence="9 10" id="KW-0472">Membrane</keyword>
<evidence type="ECO:0000256" key="6">
    <source>
        <dbReference type="ARBA" id="ARBA00022792"/>
    </source>
</evidence>
<evidence type="ECO:0000256" key="5">
    <source>
        <dbReference type="ARBA" id="ARBA00022737"/>
    </source>
</evidence>
<dbReference type="GO" id="GO:0005743">
    <property type="term" value="C:mitochondrial inner membrane"/>
    <property type="evidence" value="ECO:0007669"/>
    <property type="project" value="UniProtKB-SubCell"/>
</dbReference>
<dbReference type="SUPFAM" id="SSF103506">
    <property type="entry name" value="Mitochondrial carrier"/>
    <property type="match status" value="1"/>
</dbReference>
<evidence type="ECO:0000256" key="2">
    <source>
        <dbReference type="ARBA" id="ARBA00006375"/>
    </source>
</evidence>
<keyword evidence="6" id="KW-0999">Mitochondrion inner membrane</keyword>
<evidence type="ECO:0000256" key="1">
    <source>
        <dbReference type="ARBA" id="ARBA00004448"/>
    </source>
</evidence>
<keyword evidence="5" id="KW-0677">Repeat</keyword>
<dbReference type="OrthoDB" id="1747031at2759"/>
<keyword evidence="4 10" id="KW-0812">Transmembrane</keyword>
<feature type="repeat" description="Solcar" evidence="10">
    <location>
        <begin position="159"/>
        <end position="252"/>
    </location>
</feature>
<reference evidence="12 13" key="1">
    <citation type="journal article" date="2007" name="Nature">
        <title>Evolution of genes and genomes on the Drosophila phylogeny.</title>
        <authorList>
            <consortium name="Drosophila 12 Genomes Consortium"/>
            <person name="Clark A.G."/>
            <person name="Eisen M.B."/>
            <person name="Smith D.R."/>
            <person name="Bergman C.M."/>
            <person name="Oliver B."/>
            <person name="Markow T.A."/>
            <person name="Kaufman T.C."/>
            <person name="Kellis M."/>
            <person name="Gelbart W."/>
            <person name="Iyer V.N."/>
            <person name="Pollard D.A."/>
            <person name="Sackton T.B."/>
            <person name="Larracuente A.M."/>
            <person name="Singh N.D."/>
            <person name="Abad J.P."/>
            <person name="Abt D.N."/>
            <person name="Adryan B."/>
            <person name="Aguade M."/>
            <person name="Akashi H."/>
            <person name="Anderson W.W."/>
            <person name="Aquadro C.F."/>
            <person name="Ardell D.H."/>
            <person name="Arguello R."/>
            <person name="Artieri C.G."/>
            <person name="Barbash D.A."/>
            <person name="Barker D."/>
            <person name="Barsanti P."/>
            <person name="Batterham P."/>
            <person name="Batzoglou S."/>
            <person name="Begun D."/>
            <person name="Bhutkar A."/>
            <person name="Blanco E."/>
            <person name="Bosak S.A."/>
            <person name="Bradley R.K."/>
            <person name="Brand A.D."/>
            <person name="Brent M.R."/>
            <person name="Brooks A.N."/>
            <person name="Brown R.H."/>
            <person name="Butlin R.K."/>
            <person name="Caggese C."/>
            <person name="Calvi B.R."/>
            <person name="Bernardo de Carvalho A."/>
            <person name="Caspi A."/>
            <person name="Castrezana S."/>
            <person name="Celniker S.E."/>
            <person name="Chang J.L."/>
            <person name="Chapple C."/>
            <person name="Chatterji S."/>
            <person name="Chinwalla A."/>
            <person name="Civetta A."/>
            <person name="Clifton S.W."/>
            <person name="Comeron J.M."/>
            <person name="Costello J.C."/>
            <person name="Coyne J.A."/>
            <person name="Daub J."/>
            <person name="David R.G."/>
            <person name="Delcher A.L."/>
            <person name="Delehaunty K."/>
            <person name="Do C.B."/>
            <person name="Ebling H."/>
            <person name="Edwards K."/>
            <person name="Eickbush T."/>
            <person name="Evans J.D."/>
            <person name="Filipski A."/>
            <person name="Findeiss S."/>
            <person name="Freyhult E."/>
            <person name="Fulton L."/>
            <person name="Fulton R."/>
            <person name="Garcia A.C."/>
            <person name="Gardiner A."/>
            <person name="Garfield D.A."/>
            <person name="Garvin B.E."/>
            <person name="Gibson G."/>
            <person name="Gilbert D."/>
            <person name="Gnerre S."/>
            <person name="Godfrey J."/>
            <person name="Good R."/>
            <person name="Gotea V."/>
            <person name="Gravely B."/>
            <person name="Greenberg A.J."/>
            <person name="Griffiths-Jones S."/>
            <person name="Gross S."/>
            <person name="Guigo R."/>
            <person name="Gustafson E.A."/>
            <person name="Haerty W."/>
            <person name="Hahn M.W."/>
            <person name="Halligan D.L."/>
            <person name="Halpern A.L."/>
            <person name="Halter G.M."/>
            <person name="Han M.V."/>
            <person name="Heger A."/>
            <person name="Hillier L."/>
            <person name="Hinrichs A.S."/>
            <person name="Holmes I."/>
            <person name="Hoskins R.A."/>
            <person name="Hubisz M.J."/>
            <person name="Hultmark D."/>
            <person name="Huntley M.A."/>
            <person name="Jaffe D.B."/>
            <person name="Jagadeeshan S."/>
            <person name="Jeck W.R."/>
            <person name="Johnson J."/>
            <person name="Jones C.D."/>
            <person name="Jordan W.C."/>
            <person name="Karpen G.H."/>
            <person name="Kataoka E."/>
            <person name="Keightley P.D."/>
            <person name="Kheradpour P."/>
            <person name="Kirkness E.F."/>
            <person name="Koerich L.B."/>
            <person name="Kristiansen K."/>
            <person name="Kudrna D."/>
            <person name="Kulathinal R.J."/>
            <person name="Kumar S."/>
            <person name="Kwok R."/>
            <person name="Lander E."/>
            <person name="Langley C.H."/>
            <person name="Lapoint R."/>
            <person name="Lazzaro B.P."/>
            <person name="Lee S.J."/>
            <person name="Levesque L."/>
            <person name="Li R."/>
            <person name="Lin C.F."/>
            <person name="Lin M.F."/>
            <person name="Lindblad-Toh K."/>
            <person name="Llopart A."/>
            <person name="Long M."/>
            <person name="Low L."/>
            <person name="Lozovsky E."/>
            <person name="Lu J."/>
            <person name="Luo M."/>
            <person name="Machado C.A."/>
            <person name="Makalowski W."/>
            <person name="Marzo M."/>
            <person name="Matsuda M."/>
            <person name="Matzkin L."/>
            <person name="McAllister B."/>
            <person name="McBride C.S."/>
            <person name="McKernan B."/>
            <person name="McKernan K."/>
            <person name="Mendez-Lago M."/>
            <person name="Minx P."/>
            <person name="Mollenhauer M.U."/>
            <person name="Montooth K."/>
            <person name="Mount S.M."/>
            <person name="Mu X."/>
            <person name="Myers E."/>
            <person name="Negre B."/>
            <person name="Newfeld S."/>
            <person name="Nielsen R."/>
            <person name="Noor M.A."/>
            <person name="O'Grady P."/>
            <person name="Pachter L."/>
            <person name="Papaceit M."/>
            <person name="Parisi M.J."/>
            <person name="Parisi M."/>
            <person name="Parts L."/>
            <person name="Pedersen J.S."/>
            <person name="Pesole G."/>
            <person name="Phillippy A.M."/>
            <person name="Ponting C.P."/>
            <person name="Pop M."/>
            <person name="Porcelli D."/>
            <person name="Powell J.R."/>
            <person name="Prohaska S."/>
            <person name="Pruitt K."/>
            <person name="Puig M."/>
            <person name="Quesneville H."/>
            <person name="Ram K.R."/>
            <person name="Rand D."/>
            <person name="Rasmussen M.D."/>
            <person name="Reed L.K."/>
            <person name="Reenan R."/>
            <person name="Reily A."/>
            <person name="Remington K.A."/>
            <person name="Rieger T.T."/>
            <person name="Ritchie M.G."/>
            <person name="Robin C."/>
            <person name="Rogers Y.H."/>
            <person name="Rohde C."/>
            <person name="Rozas J."/>
            <person name="Rubenfield M.J."/>
            <person name="Ruiz A."/>
            <person name="Russo S."/>
            <person name="Salzberg S.L."/>
            <person name="Sanchez-Gracia A."/>
            <person name="Saranga D.J."/>
            <person name="Sato H."/>
            <person name="Schaeffer S.W."/>
            <person name="Schatz M.C."/>
            <person name="Schlenke T."/>
            <person name="Schwartz R."/>
            <person name="Segarra C."/>
            <person name="Singh R.S."/>
            <person name="Sirot L."/>
            <person name="Sirota M."/>
            <person name="Sisneros N.B."/>
            <person name="Smith C.D."/>
            <person name="Smith T.F."/>
            <person name="Spieth J."/>
            <person name="Stage D.E."/>
            <person name="Stark A."/>
            <person name="Stephan W."/>
            <person name="Strausberg R.L."/>
            <person name="Strempel S."/>
            <person name="Sturgill D."/>
            <person name="Sutton G."/>
            <person name="Sutton G.G."/>
            <person name="Tao W."/>
            <person name="Teichmann S."/>
            <person name="Tobari Y.N."/>
            <person name="Tomimura Y."/>
            <person name="Tsolas J.M."/>
            <person name="Valente V.L."/>
            <person name="Venter E."/>
            <person name="Venter J.C."/>
            <person name="Vicario S."/>
            <person name="Vieira F.G."/>
            <person name="Vilella A.J."/>
            <person name="Villasante A."/>
            <person name="Walenz B."/>
            <person name="Wang J."/>
            <person name="Wasserman M."/>
            <person name="Watts T."/>
            <person name="Wilson D."/>
            <person name="Wilson R.K."/>
            <person name="Wing R.A."/>
            <person name="Wolfner M.F."/>
            <person name="Wong A."/>
            <person name="Wong G.K."/>
            <person name="Wu C.I."/>
            <person name="Wu G."/>
            <person name="Yamamoto D."/>
            <person name="Yang H.P."/>
            <person name="Yang S.P."/>
            <person name="Yorke J.A."/>
            <person name="Yoshida K."/>
            <person name="Zdobnov E."/>
            <person name="Zhang P."/>
            <person name="Zhang Y."/>
            <person name="Zimin A.V."/>
            <person name="Baldwin J."/>
            <person name="Abdouelleil A."/>
            <person name="Abdulkadir J."/>
            <person name="Abebe A."/>
            <person name="Abera B."/>
            <person name="Abreu J."/>
            <person name="Acer S.C."/>
            <person name="Aftuck L."/>
            <person name="Alexander A."/>
            <person name="An P."/>
            <person name="Anderson E."/>
            <person name="Anderson S."/>
            <person name="Arachi H."/>
            <person name="Azer M."/>
            <person name="Bachantsang P."/>
            <person name="Barry A."/>
            <person name="Bayul T."/>
            <person name="Berlin A."/>
            <person name="Bessette D."/>
            <person name="Bloom T."/>
            <person name="Blye J."/>
            <person name="Boguslavskiy L."/>
            <person name="Bonnet C."/>
            <person name="Boukhgalter B."/>
            <person name="Bourzgui I."/>
            <person name="Brown A."/>
            <person name="Cahill P."/>
            <person name="Channer S."/>
            <person name="Cheshatsang Y."/>
            <person name="Chuda L."/>
            <person name="Citroen M."/>
            <person name="Collymore A."/>
            <person name="Cooke P."/>
            <person name="Costello M."/>
            <person name="D'Aco K."/>
            <person name="Daza R."/>
            <person name="De Haan G."/>
            <person name="DeGray S."/>
            <person name="DeMaso C."/>
            <person name="Dhargay N."/>
            <person name="Dooley K."/>
            <person name="Dooley E."/>
            <person name="Doricent M."/>
            <person name="Dorje P."/>
            <person name="Dorjee K."/>
            <person name="Dupes A."/>
            <person name="Elong R."/>
            <person name="Falk J."/>
            <person name="Farina A."/>
            <person name="Faro S."/>
            <person name="Ferguson D."/>
            <person name="Fisher S."/>
            <person name="Foley C.D."/>
            <person name="Franke A."/>
            <person name="Friedrich D."/>
            <person name="Gadbois L."/>
            <person name="Gearin G."/>
            <person name="Gearin C.R."/>
            <person name="Giannoukos G."/>
            <person name="Goode T."/>
            <person name="Graham J."/>
            <person name="Grandbois E."/>
            <person name="Grewal S."/>
            <person name="Gyaltsen K."/>
            <person name="Hafez N."/>
            <person name="Hagos B."/>
            <person name="Hall J."/>
            <person name="Henson C."/>
            <person name="Hollinger A."/>
            <person name="Honan T."/>
            <person name="Huard M.D."/>
            <person name="Hughes L."/>
            <person name="Hurhula B."/>
            <person name="Husby M.E."/>
            <person name="Kamat A."/>
            <person name="Kanga B."/>
            <person name="Kashin S."/>
            <person name="Khazanovich D."/>
            <person name="Kisner P."/>
            <person name="Lance K."/>
            <person name="Lara M."/>
            <person name="Lee W."/>
            <person name="Lennon N."/>
            <person name="Letendre F."/>
            <person name="LeVine R."/>
            <person name="Lipovsky A."/>
            <person name="Liu X."/>
            <person name="Liu J."/>
            <person name="Liu S."/>
            <person name="Lokyitsang T."/>
            <person name="Lokyitsang Y."/>
            <person name="Lubonja R."/>
            <person name="Lui A."/>
            <person name="MacDonald P."/>
            <person name="Magnisalis V."/>
            <person name="Maru K."/>
            <person name="Matthews C."/>
            <person name="McCusker W."/>
            <person name="McDonough S."/>
            <person name="Mehta T."/>
            <person name="Meldrim J."/>
            <person name="Meneus L."/>
            <person name="Mihai O."/>
            <person name="Mihalev A."/>
            <person name="Mihova T."/>
            <person name="Mittelman R."/>
            <person name="Mlenga V."/>
            <person name="Montmayeur A."/>
            <person name="Mulrain L."/>
            <person name="Navidi A."/>
            <person name="Naylor J."/>
            <person name="Negash T."/>
            <person name="Nguyen T."/>
            <person name="Nguyen N."/>
            <person name="Nicol R."/>
            <person name="Norbu C."/>
            <person name="Norbu N."/>
            <person name="Novod N."/>
            <person name="O'Neill B."/>
            <person name="Osman S."/>
            <person name="Markiewicz E."/>
            <person name="Oyono O.L."/>
            <person name="Patti C."/>
            <person name="Phunkhang P."/>
            <person name="Pierre F."/>
            <person name="Priest M."/>
            <person name="Raghuraman S."/>
            <person name="Rege F."/>
            <person name="Reyes R."/>
            <person name="Rise C."/>
            <person name="Rogov P."/>
            <person name="Ross K."/>
            <person name="Ryan E."/>
            <person name="Settipalli S."/>
            <person name="Shea T."/>
            <person name="Sherpa N."/>
            <person name="Shi L."/>
            <person name="Shih D."/>
            <person name="Sparrow T."/>
            <person name="Spaulding J."/>
            <person name="Stalker J."/>
            <person name="Stange-Thomann N."/>
            <person name="Stavropoulos S."/>
            <person name="Stone C."/>
            <person name="Strader C."/>
            <person name="Tesfaye S."/>
            <person name="Thomson T."/>
            <person name="Thoulutsang Y."/>
            <person name="Thoulutsang D."/>
            <person name="Topham K."/>
            <person name="Topping I."/>
            <person name="Tsamla T."/>
            <person name="Vassiliev H."/>
            <person name="Vo A."/>
            <person name="Wangchuk T."/>
            <person name="Wangdi T."/>
            <person name="Weiand M."/>
            <person name="Wilkinson J."/>
            <person name="Wilson A."/>
            <person name="Yadav S."/>
            <person name="Young G."/>
            <person name="Yu Q."/>
            <person name="Zembek L."/>
            <person name="Zhong D."/>
            <person name="Zimmer A."/>
            <person name="Zwirko Z."/>
            <person name="Jaffe D.B."/>
            <person name="Alvarez P."/>
            <person name="Brockman W."/>
            <person name="Butler J."/>
            <person name="Chin C."/>
            <person name="Gnerre S."/>
            <person name="Grabherr M."/>
            <person name="Kleber M."/>
            <person name="Mauceli E."/>
            <person name="MacCallum I."/>
        </authorList>
    </citation>
    <scope>NUCLEOTIDE SEQUENCE [LARGE SCALE GENOMIC DNA]</scope>
    <source>
        <strain evidence="13">white501</strain>
    </source>
</reference>
<dbReference type="Pfam" id="PF00153">
    <property type="entry name" value="Mito_carr"/>
    <property type="match status" value="3"/>
</dbReference>
<dbReference type="HOGENOM" id="CLU_015166_0_0_1"/>
<name>B4NUR4_DROSI</name>
<evidence type="ECO:0000256" key="9">
    <source>
        <dbReference type="ARBA" id="ARBA00023136"/>
    </source>
</evidence>
<evidence type="ECO:0000313" key="12">
    <source>
        <dbReference type="EMBL" id="EDX16711.1"/>
    </source>
</evidence>
<feature type="repeat" description="Solcar" evidence="10">
    <location>
        <begin position="37"/>
        <end position="156"/>
    </location>
</feature>
<keyword evidence="3 11" id="KW-0813">Transport</keyword>
<dbReference type="PROSITE" id="PS50920">
    <property type="entry name" value="SOLCAR"/>
    <property type="match status" value="2"/>
</dbReference>
<dbReference type="EMBL" id="CH984202">
    <property type="protein sequence ID" value="EDX16711.1"/>
    <property type="molecule type" value="Genomic_DNA"/>
</dbReference>
<protein>
    <submittedName>
        <fullName evidence="12">GD24876</fullName>
    </submittedName>
</protein>
<dbReference type="AlphaFoldDB" id="B4NUR4"/>
<evidence type="ECO:0000256" key="4">
    <source>
        <dbReference type="ARBA" id="ARBA00022692"/>
    </source>
</evidence>
<dbReference type="PANTHER" id="PTHR45760:SF2">
    <property type="entry name" value="FI19922P1-RELATED"/>
    <property type="match status" value="1"/>
</dbReference>
<dbReference type="Proteomes" id="UP000000304">
    <property type="component" value="Unassembled WGS sequence"/>
</dbReference>
<proteinExistence type="inferred from homology"/>
<sequence length="273" mass="29366">MAKREACGQFAAASAAMAAASSQNQSKATMTDPRFRIRPLQQVASACTGAMVTACFMTPLDVIKTRLQAQQQALLSNKCFLYCNGLMDHICPCGPDTPNPAAAKPAPRFSGTIDAFIKISRTEGIGSLWSGLNPTLISALPSTSYTSWLMSSSRPVSRTSLQVHATPGYVAATITTPFDVVKTHEQIEFGEKFIFSDNPPKQVATKSVAMRLASIYRMGGVPAIFSGLGPRLFKVAPACAIMISSFEYGKSFFYHYNIDQHNRSNQATKGSGS</sequence>
<keyword evidence="8" id="KW-0496">Mitochondrion</keyword>
<dbReference type="PhylomeDB" id="B4NUR4"/>
<comment type="similarity">
    <text evidence="2 11">Belongs to the mitochondrial carrier (TC 2.A.29) family.</text>
</comment>
<dbReference type="InterPro" id="IPR018108">
    <property type="entry name" value="MCP_transmembrane"/>
</dbReference>
<evidence type="ECO:0000313" key="13">
    <source>
        <dbReference type="Proteomes" id="UP000000304"/>
    </source>
</evidence>